<sequence length="181" mass="20435">MLSVLIVLVLIWNVYIGYNRGIILQSFYTLGALVSLLVAHHFYIGLAHKITLWVPYSNPVEGVTTFFFKEVDLFDLSKVYYAGIAFFALFLGTYAVVRLVGVLVHFFPIDYFDNQRAKVISGVLALLVSLLFVSMALSILATIPMPFIQNHLQASSLSRLLIEHFPPFTTVIHKLWIQAIV</sequence>
<dbReference type="EMBL" id="UHFG01000004">
    <property type="protein sequence ID" value="SUN47504.1"/>
    <property type="molecule type" value="Genomic_DNA"/>
</dbReference>
<organism evidence="6 7">
    <name type="scientific">Streptococcus dysgalactiae subsp. dysgalactiae</name>
    <dbReference type="NCBI Taxonomy" id="99822"/>
    <lineage>
        <taxon>Bacteria</taxon>
        <taxon>Bacillati</taxon>
        <taxon>Bacillota</taxon>
        <taxon>Bacilli</taxon>
        <taxon>Lactobacillales</taxon>
        <taxon>Streptococcaceae</taxon>
        <taxon>Streptococcus</taxon>
    </lineage>
</organism>
<keyword evidence="3 5" id="KW-1133">Transmembrane helix</keyword>
<evidence type="ECO:0000256" key="5">
    <source>
        <dbReference type="SAM" id="Phobius"/>
    </source>
</evidence>
<keyword evidence="4 5" id="KW-0472">Membrane</keyword>
<evidence type="ECO:0000313" key="6">
    <source>
        <dbReference type="EMBL" id="SUN47504.1"/>
    </source>
</evidence>
<evidence type="ECO:0000256" key="4">
    <source>
        <dbReference type="ARBA" id="ARBA00023136"/>
    </source>
</evidence>
<keyword evidence="2 5" id="KW-0812">Transmembrane</keyword>
<feature type="transmembrane region" description="Helical" evidence="5">
    <location>
        <begin position="79"/>
        <end position="107"/>
    </location>
</feature>
<dbReference type="RefSeq" id="WP_115245692.1">
    <property type="nucleotide sequence ID" value="NZ_UHFG01000004.1"/>
</dbReference>
<proteinExistence type="predicted"/>
<dbReference type="GO" id="GO:0009403">
    <property type="term" value="P:toxin biosynthetic process"/>
    <property type="evidence" value="ECO:0007669"/>
    <property type="project" value="InterPro"/>
</dbReference>
<dbReference type="Proteomes" id="UP000254797">
    <property type="component" value="Unassembled WGS sequence"/>
</dbReference>
<evidence type="ECO:0000313" key="7">
    <source>
        <dbReference type="Proteomes" id="UP000254797"/>
    </source>
</evidence>
<evidence type="ECO:0000256" key="1">
    <source>
        <dbReference type="ARBA" id="ARBA00004141"/>
    </source>
</evidence>
<dbReference type="GO" id="GO:0016020">
    <property type="term" value="C:membrane"/>
    <property type="evidence" value="ECO:0007669"/>
    <property type="project" value="UniProtKB-SubCell"/>
</dbReference>
<dbReference type="InterPro" id="IPR003825">
    <property type="entry name" value="Colicin-V_CvpA"/>
</dbReference>
<feature type="transmembrane region" description="Helical" evidence="5">
    <location>
        <begin position="119"/>
        <end position="143"/>
    </location>
</feature>
<evidence type="ECO:0000256" key="3">
    <source>
        <dbReference type="ARBA" id="ARBA00022989"/>
    </source>
</evidence>
<dbReference type="AlphaFoldDB" id="A0A380JTS6"/>
<dbReference type="PANTHER" id="PTHR37306">
    <property type="entry name" value="COLICIN V PRODUCTION PROTEIN"/>
    <property type="match status" value="1"/>
</dbReference>
<name>A0A380JTS6_STRDY</name>
<feature type="transmembrane region" description="Helical" evidence="5">
    <location>
        <begin position="26"/>
        <end position="46"/>
    </location>
</feature>
<dbReference type="Pfam" id="PF02674">
    <property type="entry name" value="Colicin_V"/>
    <property type="match status" value="1"/>
</dbReference>
<comment type="subcellular location">
    <subcellularLocation>
        <location evidence="1">Membrane</location>
        <topology evidence="1">Multi-pass membrane protein</topology>
    </subcellularLocation>
</comment>
<reference evidence="6 7" key="1">
    <citation type="submission" date="2018-06" db="EMBL/GenBank/DDBJ databases">
        <authorList>
            <consortium name="Pathogen Informatics"/>
            <person name="Doyle S."/>
        </authorList>
    </citation>
    <scope>NUCLEOTIDE SEQUENCE [LARGE SCALE GENOMIC DNA]</scope>
    <source>
        <strain evidence="6 7">NCTC4670</strain>
    </source>
</reference>
<protein>
    <submittedName>
        <fullName evidence="6">Colicin V production protein</fullName>
    </submittedName>
</protein>
<evidence type="ECO:0000256" key="2">
    <source>
        <dbReference type="ARBA" id="ARBA00022692"/>
    </source>
</evidence>
<accession>A0A380JTS6</accession>
<dbReference type="PANTHER" id="PTHR37306:SF1">
    <property type="entry name" value="COLICIN V PRODUCTION PROTEIN"/>
    <property type="match status" value="1"/>
</dbReference>
<gene>
    <name evidence="6" type="ORF">NCTC4670_00313</name>
</gene>